<organism evidence="1 2">
    <name type="scientific">Hymenobacter jejuensis</name>
    <dbReference type="NCBI Taxonomy" id="2502781"/>
    <lineage>
        <taxon>Bacteria</taxon>
        <taxon>Pseudomonadati</taxon>
        <taxon>Bacteroidota</taxon>
        <taxon>Cytophagia</taxon>
        <taxon>Cytophagales</taxon>
        <taxon>Hymenobacteraceae</taxon>
        <taxon>Hymenobacter</taxon>
    </lineage>
</organism>
<evidence type="ECO:0008006" key="3">
    <source>
        <dbReference type="Google" id="ProtNLM"/>
    </source>
</evidence>
<dbReference type="RefSeq" id="WP_139515426.1">
    <property type="nucleotide sequence ID" value="NZ_CP040896.1"/>
</dbReference>
<dbReference type="KEGG" id="hyj:FHG12_09040"/>
<proteinExistence type="predicted"/>
<dbReference type="AlphaFoldDB" id="A0A5B7ZYZ2"/>
<dbReference type="OrthoDB" id="6626310at2"/>
<protein>
    <recommendedName>
        <fullName evidence="3">Apea-like HEPN domain-containing protein</fullName>
    </recommendedName>
</protein>
<reference evidence="1 2" key="1">
    <citation type="submission" date="2019-06" db="EMBL/GenBank/DDBJ databases">
        <authorList>
            <person name="Srinivasan S."/>
        </authorList>
    </citation>
    <scope>NUCLEOTIDE SEQUENCE [LARGE SCALE GENOMIC DNA]</scope>
    <source>
        <strain evidence="1 2">17J68-5</strain>
    </source>
</reference>
<name>A0A5B7ZYZ2_9BACT</name>
<accession>A0A5B7ZYZ2</accession>
<evidence type="ECO:0000313" key="1">
    <source>
        <dbReference type="EMBL" id="QDA60248.1"/>
    </source>
</evidence>
<dbReference type="EMBL" id="CP040896">
    <property type="protein sequence ID" value="QDA60248.1"/>
    <property type="molecule type" value="Genomic_DNA"/>
</dbReference>
<gene>
    <name evidence="1" type="ORF">FHG12_09040</name>
</gene>
<dbReference type="Proteomes" id="UP000305398">
    <property type="component" value="Chromosome"/>
</dbReference>
<keyword evidence="2" id="KW-1185">Reference proteome</keyword>
<evidence type="ECO:0000313" key="2">
    <source>
        <dbReference type="Proteomes" id="UP000305398"/>
    </source>
</evidence>
<sequence>MQINFNKNFVLERLFIEFFQELCSNATLDSYRAKSASPKSILAELYQVLQDWKDKKIKTADTVIELKNEVLELLETDDYIVYGKTSKKFIISLLNKLNDLNKSAKSNDNTKPVEIDKLIINDLIQKIEYNLYYLLIINEHYHINLINKIQEIITSTYEDENEFVKTQYVLHKTCSYLISDLINNGFSRAFIRQYFDSNFWKTNPSNFTKRFHEFKTTFSYETKITFAVVFKLSSNTGIALKENIKNIYTESSEIITKYNIDNERALGFLQVNEREKLILIETLALDRYQAISNARKDVEIILDVFHLIKYSESQTISSTVLVLNTKNTKDVYTNKLQSRNDSSQSEPENYIELINKLVAIKDNPCVIDEVSDKLYSCIKHLRLANESNSPEQKFLNCWIGLENIFANYNIDSSTFRRIKTNLVNAHLVSYTKRNLHSFHKMLTKSPIRKQISHYNETDLCYLKSKETYDQIIGLEDKFPLIAFRGRYLKSMIFNDVGQKKKYINKHKKNLERHLTRMYRIRNEIVHDARTSYNIDNIYINLRYYLTFVLSKCVDFFSDCKPKPLLKNMISMDDFFSYQDSILETLALEDYSIEKSMNVPHSVDLFI</sequence>